<dbReference type="AlphaFoldDB" id="A0A7T0C5F7"/>
<name>A0A7T0C5F7_9BACT</name>
<reference evidence="2" key="1">
    <citation type="submission" date="2020-02" db="EMBL/GenBank/DDBJ databases">
        <title>Genomic and physiological characterization of two novel Nitrospinaceae genera.</title>
        <authorList>
            <person name="Mueller A.J."/>
            <person name="Jung M.-Y."/>
            <person name="Strachan C.R."/>
            <person name="Herbold C.W."/>
            <person name="Kirkegaard R.H."/>
            <person name="Daims H."/>
        </authorList>
    </citation>
    <scope>NUCLEOTIDE SEQUENCE [LARGE SCALE GENOMIC DNA]</scope>
</reference>
<accession>A0A7T0C5F7</accession>
<dbReference type="Proteomes" id="UP000594464">
    <property type="component" value="Chromosome"/>
</dbReference>
<evidence type="ECO:0000313" key="2">
    <source>
        <dbReference type="Proteomes" id="UP000594464"/>
    </source>
</evidence>
<dbReference type="EMBL" id="CP048620">
    <property type="protein sequence ID" value="QPJ66846.1"/>
    <property type="molecule type" value="Genomic_DNA"/>
</dbReference>
<protein>
    <submittedName>
        <fullName evidence="1">Uncharacterized protein</fullName>
    </submittedName>
</protein>
<gene>
    <name evidence="1" type="ORF">G3M78_11880</name>
</gene>
<proteinExistence type="predicted"/>
<evidence type="ECO:0000313" key="1">
    <source>
        <dbReference type="EMBL" id="QPJ66846.1"/>
    </source>
</evidence>
<organism evidence="1 2">
    <name type="scientific">Candidatus Nitrohelix vancouverensis</name>
    <dbReference type="NCBI Taxonomy" id="2705534"/>
    <lineage>
        <taxon>Bacteria</taxon>
        <taxon>Pseudomonadati</taxon>
        <taxon>Nitrospinota/Tectimicrobiota group</taxon>
        <taxon>Nitrospinota</taxon>
        <taxon>Nitrospinia</taxon>
        <taxon>Nitrospinales</taxon>
        <taxon>Nitrospinaceae</taxon>
        <taxon>Candidatus Nitrohelix</taxon>
    </lineage>
</organism>
<sequence>MSKGWFDEEGSENAVEKKEVFCEHKSNTVTLDYDVGVEYCSFCGALGHYNIDSDQVEWALPEYLVKQNYN</sequence>
<dbReference type="KEGG" id="nva:G3M78_11880"/>